<protein>
    <submittedName>
        <fullName evidence="3">U-box domain-containing protein 4</fullName>
    </submittedName>
</protein>
<proteinExistence type="predicted"/>
<reference evidence="3" key="1">
    <citation type="submission" date="2015-07" db="EMBL/GenBank/DDBJ databases">
        <title>Transcriptome Assembly of Anthurium amnicola.</title>
        <authorList>
            <person name="Suzuki J."/>
        </authorList>
    </citation>
    <scope>NUCLEOTIDE SEQUENCE</scope>
</reference>
<feature type="compositionally biased region" description="Polar residues" evidence="1">
    <location>
        <begin position="53"/>
        <end position="66"/>
    </location>
</feature>
<evidence type="ECO:0000259" key="2">
    <source>
        <dbReference type="Pfam" id="PF23005"/>
    </source>
</evidence>
<dbReference type="InterPro" id="IPR000225">
    <property type="entry name" value="Armadillo"/>
</dbReference>
<dbReference type="InterPro" id="IPR016024">
    <property type="entry name" value="ARM-type_fold"/>
</dbReference>
<dbReference type="PANTHER" id="PTHR46043">
    <property type="entry name" value="ARM REPEAT SUPERFAMILY PROTEIN"/>
    <property type="match status" value="1"/>
</dbReference>
<dbReference type="InterPro" id="IPR011989">
    <property type="entry name" value="ARM-like"/>
</dbReference>
<dbReference type="SUPFAM" id="SSF48371">
    <property type="entry name" value="ARM repeat"/>
    <property type="match status" value="1"/>
</dbReference>
<dbReference type="Gene3D" id="1.25.10.10">
    <property type="entry name" value="Leucine-rich Repeat Variant"/>
    <property type="match status" value="1"/>
</dbReference>
<dbReference type="Pfam" id="PF23005">
    <property type="entry name" value="DUF7032"/>
    <property type="match status" value="1"/>
</dbReference>
<organism evidence="3">
    <name type="scientific">Anthurium amnicola</name>
    <dbReference type="NCBI Taxonomy" id="1678845"/>
    <lineage>
        <taxon>Eukaryota</taxon>
        <taxon>Viridiplantae</taxon>
        <taxon>Streptophyta</taxon>
        <taxon>Embryophyta</taxon>
        <taxon>Tracheophyta</taxon>
        <taxon>Spermatophyta</taxon>
        <taxon>Magnoliopsida</taxon>
        <taxon>Liliopsida</taxon>
        <taxon>Araceae</taxon>
        <taxon>Pothoideae</taxon>
        <taxon>Potheae</taxon>
        <taxon>Anthurium</taxon>
    </lineage>
</organism>
<evidence type="ECO:0000256" key="1">
    <source>
        <dbReference type="SAM" id="MobiDB-lite"/>
    </source>
</evidence>
<feature type="domain" description="DUF7032" evidence="2">
    <location>
        <begin position="73"/>
        <end position="182"/>
    </location>
</feature>
<gene>
    <name evidence="3" type="primary">PUB4_3</name>
    <name evidence="3" type="ORF">g.42846</name>
</gene>
<dbReference type="InterPro" id="IPR054296">
    <property type="entry name" value="DUF7032"/>
</dbReference>
<dbReference type="EMBL" id="GDJX01008327">
    <property type="protein sequence ID" value="JAT59609.1"/>
    <property type="molecule type" value="Transcribed_RNA"/>
</dbReference>
<dbReference type="SMART" id="SM00185">
    <property type="entry name" value="ARM"/>
    <property type="match status" value="8"/>
</dbReference>
<sequence>MPLRRGKRLPPAPPATGWPRAPAGGRASEPSRGDSAVHRRRGQPMVEAAADSAPTTVATSGDAQSSADSWLSRAGQLVPTALEKAKEAKGFTGRWKTIASMLERVPPCLSALSSHPCFAKNVLCSEQLQSVCRALTEVVELAGQCGDPPQFGKLQMQSELDSLLGKLDMNLRDCGLLIRTEVLGEVTLLHPSALSSEPEVAASSHPNLRELMARLQIGHAEAKHRALDVLLEAMREDQKSVLAVLGRRNMSALVQFLTATSPKVREKAATAICSLADSGSCENLLVSEGVLPPLIRLVESGSRVGREKAVFSLQRLSLSPETARSIIGHGGVGPLVEICRAGDPITQAAAAGALKNLSAVPEVRQSLAEEGVIRVVLNLLDRGSVLGSKEYAAECLQNLTASNESLRRAVVAEGGVGSLLAYLDGPLPQESAVGALRNLVGSVSSEGLVSMGLLPRLLHVLKAGSLGAKQAAASAICKISSSMEMKKLVGECGCLFLLVSLLEAQTSGAREIAAQAISILMSCPQNAREVKKGGKCVPSLVQLLDPSPKNMAKKYAVSCLLPLSTSKKCRKSMISYGAIGYLKKLSEMDIPGSKKLLERLERGKIRSLFSRK</sequence>
<accession>A0A1D1YYD7</accession>
<dbReference type="PANTHER" id="PTHR46043:SF9">
    <property type="entry name" value="ARM REPEAT SUPERFAMILY PROTEIN"/>
    <property type="match status" value="1"/>
</dbReference>
<dbReference type="Pfam" id="PF00514">
    <property type="entry name" value="Arm"/>
    <property type="match status" value="1"/>
</dbReference>
<feature type="region of interest" description="Disordered" evidence="1">
    <location>
        <begin position="1"/>
        <end position="66"/>
    </location>
</feature>
<evidence type="ECO:0000313" key="3">
    <source>
        <dbReference type="EMBL" id="JAT59609.1"/>
    </source>
</evidence>
<dbReference type="AlphaFoldDB" id="A0A1D1YYD7"/>
<name>A0A1D1YYD7_9ARAE</name>